<gene>
    <name evidence="11" type="ORF">X975_13564</name>
</gene>
<dbReference type="GO" id="GO:0005524">
    <property type="term" value="F:ATP binding"/>
    <property type="evidence" value="ECO:0007669"/>
    <property type="project" value="UniProtKB-KW"/>
</dbReference>
<evidence type="ECO:0000256" key="5">
    <source>
        <dbReference type="ARBA" id="ARBA00022741"/>
    </source>
</evidence>
<evidence type="ECO:0000256" key="3">
    <source>
        <dbReference type="ARBA" id="ARBA00022679"/>
    </source>
</evidence>
<evidence type="ECO:0000256" key="9">
    <source>
        <dbReference type="ARBA" id="ARBA00048679"/>
    </source>
</evidence>
<dbReference type="Proteomes" id="UP000054359">
    <property type="component" value="Unassembled WGS sequence"/>
</dbReference>
<evidence type="ECO:0000256" key="8">
    <source>
        <dbReference type="ARBA" id="ARBA00047899"/>
    </source>
</evidence>
<protein>
    <recommendedName>
        <fullName evidence="2">non-specific serine/threonine protein kinase</fullName>
        <ecNumber evidence="2">2.7.11.1</ecNumber>
    </recommendedName>
</protein>
<dbReference type="PANTHER" id="PTHR12209:SF0">
    <property type="entry name" value="EKC_KEOPS COMPLEX SUBUNIT TP53RK"/>
    <property type="match status" value="1"/>
</dbReference>
<reference evidence="11 12" key="1">
    <citation type="submission" date="2013-11" db="EMBL/GenBank/DDBJ databases">
        <title>Genome sequencing of Stegodyphus mimosarum.</title>
        <authorList>
            <person name="Bechsgaard J."/>
        </authorList>
    </citation>
    <scope>NUCLEOTIDE SEQUENCE [LARGE SCALE GENOMIC DNA]</scope>
</reference>
<organism evidence="11 12">
    <name type="scientific">Stegodyphus mimosarum</name>
    <name type="common">African social velvet spider</name>
    <dbReference type="NCBI Taxonomy" id="407821"/>
    <lineage>
        <taxon>Eukaryota</taxon>
        <taxon>Metazoa</taxon>
        <taxon>Ecdysozoa</taxon>
        <taxon>Arthropoda</taxon>
        <taxon>Chelicerata</taxon>
        <taxon>Arachnida</taxon>
        <taxon>Araneae</taxon>
        <taxon>Araneomorphae</taxon>
        <taxon>Entelegynae</taxon>
        <taxon>Eresoidea</taxon>
        <taxon>Eresidae</taxon>
        <taxon>Stegodyphus</taxon>
    </lineage>
</organism>
<dbReference type="InterPro" id="IPR011009">
    <property type="entry name" value="Kinase-like_dom_sf"/>
</dbReference>
<dbReference type="GO" id="GO:0000408">
    <property type="term" value="C:EKC/KEOPS complex"/>
    <property type="evidence" value="ECO:0007669"/>
    <property type="project" value="TreeGrafter"/>
</dbReference>
<dbReference type="Pfam" id="PF00069">
    <property type="entry name" value="Pkinase"/>
    <property type="match status" value="1"/>
</dbReference>
<name>A0A087TWJ4_STEMI</name>
<dbReference type="PANTHER" id="PTHR12209">
    <property type="entry name" value="NON-SPECIFIC SERINE/THREONINE PROTEIN KINASE"/>
    <property type="match status" value="1"/>
</dbReference>
<dbReference type="AlphaFoldDB" id="A0A087TWJ4"/>
<evidence type="ECO:0000256" key="2">
    <source>
        <dbReference type="ARBA" id="ARBA00012513"/>
    </source>
</evidence>
<comment type="catalytic activity">
    <reaction evidence="8">
        <text>L-threonyl-[protein] + ATP = O-phospho-L-threonyl-[protein] + ADP + H(+)</text>
        <dbReference type="Rhea" id="RHEA:46608"/>
        <dbReference type="Rhea" id="RHEA-COMP:11060"/>
        <dbReference type="Rhea" id="RHEA-COMP:11605"/>
        <dbReference type="ChEBI" id="CHEBI:15378"/>
        <dbReference type="ChEBI" id="CHEBI:30013"/>
        <dbReference type="ChEBI" id="CHEBI:30616"/>
        <dbReference type="ChEBI" id="CHEBI:61977"/>
        <dbReference type="ChEBI" id="CHEBI:456216"/>
        <dbReference type="EC" id="2.7.11.1"/>
    </reaction>
</comment>
<dbReference type="InterPro" id="IPR000719">
    <property type="entry name" value="Prot_kinase_dom"/>
</dbReference>
<keyword evidence="3" id="KW-0808">Transferase</keyword>
<dbReference type="OMA" id="AYCEVHP"/>
<accession>A0A087TWJ4</accession>
<evidence type="ECO:0000313" key="12">
    <source>
        <dbReference type="Proteomes" id="UP000054359"/>
    </source>
</evidence>
<dbReference type="GO" id="GO:0008033">
    <property type="term" value="P:tRNA processing"/>
    <property type="evidence" value="ECO:0007669"/>
    <property type="project" value="UniProtKB-KW"/>
</dbReference>
<keyword evidence="12" id="KW-1185">Reference proteome</keyword>
<evidence type="ECO:0000256" key="6">
    <source>
        <dbReference type="ARBA" id="ARBA00022777"/>
    </source>
</evidence>
<dbReference type="GO" id="GO:0005634">
    <property type="term" value="C:nucleus"/>
    <property type="evidence" value="ECO:0007669"/>
    <property type="project" value="TreeGrafter"/>
</dbReference>
<dbReference type="PROSITE" id="PS50011">
    <property type="entry name" value="PROTEIN_KINASE_DOM"/>
    <property type="match status" value="1"/>
</dbReference>
<keyword evidence="6 11" id="KW-0418">Kinase</keyword>
<evidence type="ECO:0000259" key="10">
    <source>
        <dbReference type="PROSITE" id="PS50011"/>
    </source>
</evidence>
<keyword evidence="7" id="KW-0067">ATP-binding</keyword>
<dbReference type="SUPFAM" id="SSF56112">
    <property type="entry name" value="Protein kinase-like (PK-like)"/>
    <property type="match status" value="1"/>
</dbReference>
<dbReference type="GO" id="GO:0004674">
    <property type="term" value="F:protein serine/threonine kinase activity"/>
    <property type="evidence" value="ECO:0007669"/>
    <property type="project" value="UniProtKB-EC"/>
</dbReference>
<dbReference type="PROSITE" id="PS00109">
    <property type="entry name" value="PROTEIN_KINASE_TYR"/>
    <property type="match status" value="1"/>
</dbReference>
<evidence type="ECO:0000256" key="4">
    <source>
        <dbReference type="ARBA" id="ARBA00022694"/>
    </source>
</evidence>
<dbReference type="GO" id="GO:0070525">
    <property type="term" value="P:tRNA threonylcarbamoyladenosine metabolic process"/>
    <property type="evidence" value="ECO:0007669"/>
    <property type="project" value="TreeGrafter"/>
</dbReference>
<dbReference type="Gene3D" id="3.30.200.20">
    <property type="entry name" value="Phosphorylase Kinase, domain 1"/>
    <property type="match status" value="1"/>
</dbReference>
<dbReference type="GO" id="GO:0005829">
    <property type="term" value="C:cytosol"/>
    <property type="evidence" value="ECO:0007669"/>
    <property type="project" value="TreeGrafter"/>
</dbReference>
<dbReference type="EMBL" id="KK117081">
    <property type="protein sequence ID" value="KFM69483.1"/>
    <property type="molecule type" value="Genomic_DNA"/>
</dbReference>
<keyword evidence="5" id="KW-0547">Nucleotide-binding</keyword>
<proteinExistence type="inferred from homology"/>
<evidence type="ECO:0000256" key="7">
    <source>
        <dbReference type="ARBA" id="ARBA00022840"/>
    </source>
</evidence>
<dbReference type="InterPro" id="IPR008266">
    <property type="entry name" value="Tyr_kinase_AS"/>
</dbReference>
<evidence type="ECO:0000313" key="11">
    <source>
        <dbReference type="EMBL" id="KFM69483.1"/>
    </source>
</evidence>
<comment type="similarity">
    <text evidence="1">Belongs to the protein kinase superfamily. BUD32 family.</text>
</comment>
<evidence type="ECO:0000256" key="1">
    <source>
        <dbReference type="ARBA" id="ARBA00010630"/>
    </source>
</evidence>
<sequence>MRAEVRALCKCYELGINCPLVYFTDLNSRCIIFEEIPNAVTVKEYLKSVLTEHGIDGINALTSLAKNIGEGVAKLHKNDLVHGDLTTSNLLLKQEELPNIACNGSFSVCFIDFGLSKRDVIVEDKAVDLYVLERAVSSSHPNSDQFYADILESYLKTVGPQASVIADKLEEVRQRGRKRSMIG</sequence>
<feature type="non-terminal residue" evidence="11">
    <location>
        <position position="183"/>
    </location>
</feature>
<dbReference type="Gene3D" id="1.10.510.10">
    <property type="entry name" value="Transferase(Phosphotransferase) domain 1"/>
    <property type="match status" value="1"/>
</dbReference>
<feature type="domain" description="Protein kinase" evidence="10">
    <location>
        <begin position="1"/>
        <end position="183"/>
    </location>
</feature>
<dbReference type="STRING" id="407821.A0A087TWJ4"/>
<comment type="catalytic activity">
    <reaction evidence="9">
        <text>L-seryl-[protein] + ATP = O-phospho-L-seryl-[protein] + ADP + H(+)</text>
        <dbReference type="Rhea" id="RHEA:17989"/>
        <dbReference type="Rhea" id="RHEA-COMP:9863"/>
        <dbReference type="Rhea" id="RHEA-COMP:11604"/>
        <dbReference type="ChEBI" id="CHEBI:15378"/>
        <dbReference type="ChEBI" id="CHEBI:29999"/>
        <dbReference type="ChEBI" id="CHEBI:30616"/>
        <dbReference type="ChEBI" id="CHEBI:83421"/>
        <dbReference type="ChEBI" id="CHEBI:456216"/>
        <dbReference type="EC" id="2.7.11.1"/>
    </reaction>
</comment>
<keyword evidence="4" id="KW-0819">tRNA processing</keyword>
<dbReference type="EC" id="2.7.11.1" evidence="2"/>
<dbReference type="OrthoDB" id="3399at2759"/>